<proteinExistence type="predicted"/>
<gene>
    <name evidence="1" type="ORF">PORY_000661</name>
</gene>
<accession>A0ACB7CDM6</accession>
<protein>
    <submittedName>
        <fullName evidence="1">Uncharacterized protein</fullName>
    </submittedName>
</protein>
<sequence length="393" mass="45257">MSTPSHSSSENTFVRTVSRKNGEKWINKGQTIQKQRCPPNVLEEDEYQQAISDIIKRDFFPDLLEMEANEKMEEKQRLEMIQKTGDNTSENVLKQREDEENTSEILASDKLTRNMSLDKFQAMYTSEDNASFMDILNEQNKRRRHAYEWAWNNNNKINSARVNEESRRAMLKDSNTHLIGWVDDRPSQPEAWPFNPMNGLMFHPETDYTKPKVLLSEDEKSIAYHATRMPPIQLERVSSPSLSTIEKELNEKDDEPRVAGWSFVDDAPSPSPEVLKKPRLTWGETASTPLQSSETFKRAFKMQDIPEREVLHHRITEQLKKKSKAKTPSLYFKEIPKFSSSPDLRKAMLSPGGRLLLAASGRYESGIRNDLKTPRITSLLRNVSTVNVTPRAA</sequence>
<evidence type="ECO:0000313" key="1">
    <source>
        <dbReference type="EMBL" id="KAG4305751.1"/>
    </source>
</evidence>
<dbReference type="EMBL" id="JABTEG010000002">
    <property type="protein sequence ID" value="KAG4305751.1"/>
    <property type="molecule type" value="Genomic_DNA"/>
</dbReference>
<organism evidence="1 2">
    <name type="scientific">Pneumocystis oryctolagi</name>
    <dbReference type="NCBI Taxonomy" id="42067"/>
    <lineage>
        <taxon>Eukaryota</taxon>
        <taxon>Fungi</taxon>
        <taxon>Dikarya</taxon>
        <taxon>Ascomycota</taxon>
        <taxon>Taphrinomycotina</taxon>
        <taxon>Pneumocystomycetes</taxon>
        <taxon>Pneumocystaceae</taxon>
        <taxon>Pneumocystis</taxon>
    </lineage>
</organism>
<reference evidence="1 2" key="1">
    <citation type="journal article" date="2021" name="Commun. Biol.">
        <title>Genomic insights into the host specific adaptation of the Pneumocystis genus.</title>
        <authorList>
            <person name="Cisse O.H."/>
            <person name="Ma L."/>
            <person name="Dekker J.P."/>
            <person name="Khil P.P."/>
            <person name="Youn J.-H."/>
            <person name="Brenchley J.M."/>
            <person name="Blair R."/>
            <person name="Pahar B."/>
            <person name="Chabe M."/>
            <person name="Van Rompay K.K.A."/>
            <person name="Keesler R."/>
            <person name="Sukura A."/>
            <person name="Hirsch V."/>
            <person name="Kutty G."/>
            <person name="Liu Y."/>
            <person name="Peng L."/>
            <person name="Chen J."/>
            <person name="Song J."/>
            <person name="Weissenbacher-Lang C."/>
            <person name="Xu J."/>
            <person name="Upham N.S."/>
            <person name="Stajich J.E."/>
            <person name="Cuomo C.A."/>
            <person name="Cushion M.T."/>
            <person name="Kovacs J.A."/>
        </authorList>
    </citation>
    <scope>NUCLEOTIDE SEQUENCE [LARGE SCALE GENOMIC DNA]</scope>
    <source>
        <strain evidence="1 2">RABM</strain>
    </source>
</reference>
<name>A0ACB7CDM6_9ASCO</name>
<comment type="caution">
    <text evidence="1">The sequence shown here is derived from an EMBL/GenBank/DDBJ whole genome shotgun (WGS) entry which is preliminary data.</text>
</comment>
<evidence type="ECO:0000313" key="2">
    <source>
        <dbReference type="Proteomes" id="UP000768646"/>
    </source>
</evidence>
<dbReference type="Proteomes" id="UP000768646">
    <property type="component" value="Unassembled WGS sequence"/>
</dbReference>
<keyword evidence="2" id="KW-1185">Reference proteome</keyword>